<dbReference type="PANTHER" id="PTHR21432:SF20">
    <property type="entry name" value="ACETYL-COA HYDROLASE"/>
    <property type="match status" value="1"/>
</dbReference>
<evidence type="ECO:0000313" key="4">
    <source>
        <dbReference type="EMBL" id="BCB27286.1"/>
    </source>
</evidence>
<dbReference type="Gene3D" id="3.40.630.30">
    <property type="match status" value="1"/>
</dbReference>
<dbReference type="AlphaFoldDB" id="A0A6F8VE40"/>
<proteinExistence type="inferred from homology"/>
<dbReference type="GO" id="GO:0006083">
    <property type="term" value="P:acetate metabolic process"/>
    <property type="evidence" value="ECO:0007669"/>
    <property type="project" value="InterPro"/>
</dbReference>
<dbReference type="Gene3D" id="3.40.1080.20">
    <property type="entry name" value="Acetyl-CoA hydrolase/transferase C-terminal domain"/>
    <property type="match status" value="1"/>
</dbReference>
<evidence type="ECO:0000259" key="3">
    <source>
        <dbReference type="PROSITE" id="PS51186"/>
    </source>
</evidence>
<keyword evidence="2" id="KW-0808">Transferase</keyword>
<dbReference type="Pfam" id="PF13336">
    <property type="entry name" value="AcetylCoA_hyd_C"/>
    <property type="match status" value="1"/>
</dbReference>
<dbReference type="InterPro" id="IPR046433">
    <property type="entry name" value="ActCoA_hydro"/>
</dbReference>
<keyword evidence="5" id="KW-1185">Reference proteome</keyword>
<protein>
    <recommendedName>
        <fullName evidence="3">N-acetyltransferase domain-containing protein</fullName>
    </recommendedName>
</protein>
<dbReference type="InterPro" id="IPR000182">
    <property type="entry name" value="GNAT_dom"/>
</dbReference>
<dbReference type="GO" id="GO:0008775">
    <property type="term" value="F:acetate CoA-transferase activity"/>
    <property type="evidence" value="ECO:0007669"/>
    <property type="project" value="InterPro"/>
</dbReference>
<dbReference type="GO" id="GO:0016747">
    <property type="term" value="F:acyltransferase activity, transferring groups other than amino-acyl groups"/>
    <property type="evidence" value="ECO:0007669"/>
    <property type="project" value="InterPro"/>
</dbReference>
<sequence length="623" mass="69216">MNSDEVFSRYPALAGYRSRMVSAEEAVKLVQPGNGVYLGSACATPRVLANALENLKNPPAGVTLYHFQTDGAIPHRGEESVTRYRHKCFFVGRDVRAAVASGDAEYIPISLSQVPRLLENRCIQVDVALVQVSLPDEFGYCSFGVSVDVTSAMVQHARHVIAEINPNMPRTLGDSLVHLDRFAHLVWNDTPVIERVRRPADEVSQRIARNIAHLIDDRCTLQIGMGRLPGEALKYLGDRRDLGVHTDVLTDDFLELIEKGVVNGSEKSQYRHMIVASYCLGTRRLYDLIDGNPLFSFQSIERVCDSNTISQQNRMVSVNQACAVDLSGQVCTDQFQGKFCGGVATQAEFVRGAARSPGGKSVICLQSTSDDGKESRIRLQLTGGEGVGVARQDVHYVVTEYGTAFLFGKTVRERALALINIAHPDFRSELLAKARKIGYLRPEDKLRKLDTYAAKDERKVLLRSQKTVLIRPTRIGDAAALQQFYRAMSSEDRYTRTFRRFNNLTDEEALRLCNTDQASVVAFVVVSQEDGKESLIGSACYFVNPSTNLADVAYMVAPKWQGVGIGKELQLRLMEHAKARGLRGFTAEIQAYNPNMINLAKQACDDISIQRRGETHEVVMLFE</sequence>
<evidence type="ECO:0000313" key="5">
    <source>
        <dbReference type="Proteomes" id="UP000502260"/>
    </source>
</evidence>
<dbReference type="Proteomes" id="UP000502260">
    <property type="component" value="Chromosome"/>
</dbReference>
<dbReference type="PROSITE" id="PS51186">
    <property type="entry name" value="GNAT"/>
    <property type="match status" value="1"/>
</dbReference>
<dbReference type="InterPro" id="IPR037171">
    <property type="entry name" value="NagB/RpiA_transferase-like"/>
</dbReference>
<dbReference type="EMBL" id="AP022853">
    <property type="protein sequence ID" value="BCB27286.1"/>
    <property type="molecule type" value="Genomic_DNA"/>
</dbReference>
<dbReference type="Gene3D" id="3.30.750.70">
    <property type="entry name" value="4-hydroxybutyrate coenzyme like domains"/>
    <property type="match status" value="1"/>
</dbReference>
<dbReference type="SUPFAM" id="SSF100950">
    <property type="entry name" value="NagB/RpiA/CoA transferase-like"/>
    <property type="match status" value="2"/>
</dbReference>
<dbReference type="Pfam" id="PF02550">
    <property type="entry name" value="AcetylCoA_hydro"/>
    <property type="match status" value="1"/>
</dbReference>
<dbReference type="SUPFAM" id="SSF55729">
    <property type="entry name" value="Acyl-CoA N-acyltransferases (Nat)"/>
    <property type="match status" value="1"/>
</dbReference>
<dbReference type="PANTHER" id="PTHR21432">
    <property type="entry name" value="ACETYL-COA HYDROLASE-RELATED"/>
    <property type="match status" value="1"/>
</dbReference>
<dbReference type="InterPro" id="IPR016181">
    <property type="entry name" value="Acyl_CoA_acyltransferase"/>
</dbReference>
<dbReference type="Gene3D" id="3.40.1080.10">
    <property type="entry name" value="Glutaconate Coenzyme A-transferase"/>
    <property type="match status" value="1"/>
</dbReference>
<organism evidence="4 5">
    <name type="scientific">Sulfurimicrobium lacus</name>
    <dbReference type="NCBI Taxonomy" id="2715678"/>
    <lineage>
        <taxon>Bacteria</taxon>
        <taxon>Pseudomonadati</taxon>
        <taxon>Pseudomonadota</taxon>
        <taxon>Betaproteobacteria</taxon>
        <taxon>Nitrosomonadales</taxon>
        <taxon>Sulfuricellaceae</taxon>
        <taxon>Sulfurimicrobium</taxon>
    </lineage>
</organism>
<dbReference type="KEGG" id="slac:SKTS_21720"/>
<dbReference type="CDD" id="cd04301">
    <property type="entry name" value="NAT_SF"/>
    <property type="match status" value="1"/>
</dbReference>
<dbReference type="InterPro" id="IPR038460">
    <property type="entry name" value="AcetylCoA_hyd_C_sf"/>
</dbReference>
<accession>A0A6F8VE40</accession>
<feature type="domain" description="N-acetyltransferase" evidence="3">
    <location>
        <begin position="468"/>
        <end position="623"/>
    </location>
</feature>
<dbReference type="InterPro" id="IPR026888">
    <property type="entry name" value="AcetylCoA_hyd_C"/>
</dbReference>
<evidence type="ECO:0000256" key="1">
    <source>
        <dbReference type="ARBA" id="ARBA00009632"/>
    </source>
</evidence>
<reference evidence="5" key="1">
    <citation type="submission" date="2020-03" db="EMBL/GenBank/DDBJ databases">
        <title>Complete genome sequence of sulfur-oxidizing bacterium skT11.</title>
        <authorList>
            <person name="Kanda M."/>
            <person name="Kojima H."/>
            <person name="Fukui M."/>
        </authorList>
    </citation>
    <scope>NUCLEOTIDE SEQUENCE [LARGE SCALE GENOMIC DNA]</scope>
    <source>
        <strain evidence="5">skT11</strain>
    </source>
</reference>
<dbReference type="RefSeq" id="WP_173064636.1">
    <property type="nucleotide sequence ID" value="NZ_AP022853.1"/>
</dbReference>
<dbReference type="InterPro" id="IPR003702">
    <property type="entry name" value="ActCoA_hydro_N"/>
</dbReference>
<name>A0A6F8VE40_9PROT</name>
<evidence type="ECO:0000256" key="2">
    <source>
        <dbReference type="ARBA" id="ARBA00022679"/>
    </source>
</evidence>
<dbReference type="Pfam" id="PF00583">
    <property type="entry name" value="Acetyltransf_1"/>
    <property type="match status" value="1"/>
</dbReference>
<gene>
    <name evidence="4" type="ORF">SKTS_21720</name>
</gene>
<comment type="similarity">
    <text evidence="1">Belongs to the acetyl-CoA hydrolase/transferase family.</text>
</comment>